<evidence type="ECO:0000256" key="2">
    <source>
        <dbReference type="ARBA" id="ARBA00022737"/>
    </source>
</evidence>
<dbReference type="PANTHER" id="PTHR19854:SF1">
    <property type="entry name" value="GUANINE NUCLEOTIDE-BINDING PROTEIN SUBUNIT BETA-LIKE PROTEIN 1"/>
    <property type="match status" value="1"/>
</dbReference>
<comment type="caution">
    <text evidence="9">The sequence shown here is derived from an EMBL/GenBank/DDBJ whole genome shotgun (WGS) entry which is preliminary data.</text>
</comment>
<name>A0AAN7Z835_9PEZI</name>
<feature type="region of interest" description="Disordered" evidence="8">
    <location>
        <begin position="381"/>
        <end position="435"/>
    </location>
</feature>
<dbReference type="Proteomes" id="UP001305414">
    <property type="component" value="Unassembled WGS sequence"/>
</dbReference>
<evidence type="ECO:0000313" key="9">
    <source>
        <dbReference type="EMBL" id="KAK5634067.1"/>
    </source>
</evidence>
<proteinExistence type="inferred from homology"/>
<feature type="compositionally biased region" description="Basic and acidic residues" evidence="8">
    <location>
        <begin position="396"/>
        <end position="405"/>
    </location>
</feature>
<evidence type="ECO:0000256" key="7">
    <source>
        <dbReference type="PROSITE-ProRule" id="PRU00221"/>
    </source>
</evidence>
<dbReference type="Gene3D" id="2.130.10.10">
    <property type="entry name" value="YVTN repeat-like/Quinoprotein amine dehydrogenase"/>
    <property type="match status" value="2"/>
</dbReference>
<evidence type="ECO:0000256" key="1">
    <source>
        <dbReference type="ARBA" id="ARBA00022574"/>
    </source>
</evidence>
<reference evidence="9 10" key="1">
    <citation type="submission" date="2023-10" db="EMBL/GenBank/DDBJ databases">
        <title>Draft genome sequence of Xylaria bambusicola isolate GMP-LS, the root and basal stem rot pathogen of sugarcane in Indonesia.</title>
        <authorList>
            <person name="Selvaraj P."/>
            <person name="Muralishankar V."/>
            <person name="Muruganantham S."/>
            <person name="Sp S."/>
            <person name="Haryani S."/>
            <person name="Lau K.J.X."/>
            <person name="Naqvi N.I."/>
        </authorList>
    </citation>
    <scope>NUCLEOTIDE SEQUENCE [LARGE SCALE GENOMIC DNA]</scope>
    <source>
        <strain evidence="9">GMP-LS</strain>
    </source>
</reference>
<comment type="subunit">
    <text evidence="5">Component of the ASTRA chromatin remodeling machinery complex.</text>
</comment>
<dbReference type="SUPFAM" id="SSF50978">
    <property type="entry name" value="WD40 repeat-like"/>
    <property type="match status" value="1"/>
</dbReference>
<organism evidence="9 10">
    <name type="scientific">Xylaria bambusicola</name>
    <dbReference type="NCBI Taxonomy" id="326684"/>
    <lineage>
        <taxon>Eukaryota</taxon>
        <taxon>Fungi</taxon>
        <taxon>Dikarya</taxon>
        <taxon>Ascomycota</taxon>
        <taxon>Pezizomycotina</taxon>
        <taxon>Sordariomycetes</taxon>
        <taxon>Xylariomycetidae</taxon>
        <taxon>Xylariales</taxon>
        <taxon>Xylariaceae</taxon>
        <taxon>Xylaria</taxon>
    </lineage>
</organism>
<keyword evidence="10" id="KW-1185">Reference proteome</keyword>
<comment type="similarity">
    <text evidence="4">Belongs to the WD repeat ASA1 family.</text>
</comment>
<evidence type="ECO:0000313" key="10">
    <source>
        <dbReference type="Proteomes" id="UP001305414"/>
    </source>
</evidence>
<dbReference type="InterPro" id="IPR001680">
    <property type="entry name" value="WD40_rpt"/>
</dbReference>
<dbReference type="PROSITE" id="PS50294">
    <property type="entry name" value="WD_REPEATS_REGION"/>
    <property type="match status" value="1"/>
</dbReference>
<comment type="function">
    <text evidence="3">Component of the ASTRA complex involved in chromatin remodeling.</text>
</comment>
<dbReference type="Pfam" id="PF00400">
    <property type="entry name" value="WD40"/>
    <property type="match status" value="2"/>
</dbReference>
<keyword evidence="2" id="KW-0677">Repeat</keyword>
<protein>
    <recommendedName>
        <fullName evidence="6">ASTRA-associated protein 1</fullName>
    </recommendedName>
</protein>
<evidence type="ECO:0000256" key="6">
    <source>
        <dbReference type="ARBA" id="ARBA00040563"/>
    </source>
</evidence>
<dbReference type="InterPro" id="IPR015943">
    <property type="entry name" value="WD40/YVTN_repeat-like_dom_sf"/>
</dbReference>
<evidence type="ECO:0000256" key="3">
    <source>
        <dbReference type="ARBA" id="ARBA00037338"/>
    </source>
</evidence>
<dbReference type="InterPro" id="IPR036322">
    <property type="entry name" value="WD40_repeat_dom_sf"/>
</dbReference>
<feature type="compositionally biased region" description="Polar residues" evidence="8">
    <location>
        <begin position="406"/>
        <end position="423"/>
    </location>
</feature>
<dbReference type="AlphaFoldDB" id="A0AAN7Z835"/>
<sequence length="583" mass="64011">MRSVKPLKLQAMKRANGIVYEVVLDVHQDDYSHSGVSTAAWGAIVVQRRANTGAKELFRFVDLASRPHATSPISWKARNGQEEKAVIRGNFWRMLSAINKHPISATDHSKARRGEHLSRMPQQPAAQPKSVLRGHRTQVHATTFIRKNQRLASGDADGFVVLWDLTIMRPRAVWRAHSAAMLGISGWGDDKLITEGRDNRLIVWKITSADEENLSTDLPLDESAPERPQPWILHILEVNTMNFCSFAQCSPKPGTDLATSDEVLLAVPNTLATEAVDIFHLPSQTRQSTVYLGSKTEKKGMVMALSLFWRHGFLFLVAGYENGLAVVARRRHKGAWDILYKYQAHSQPILSLDCGPEKEYFLTSGADAIIAKHPIPHADPTIPLVPVSAKPVTPSDDSKGVEEPRQQPSSLSAGLVATSTPDTASPPRGLPKKPMNIETSPLKVINTKHSGQQGLQVRSDGRIFATAGWDSKARVYSAKTMTELAVLKWHNVGCYAAAFATLKASENENVSGDSEDNYIEAGVQGPARSSEDPAVVENKETTVTTGIGPGELSVKDRRIRMAKEAHWLAAGSKDGKISLWDIY</sequence>
<evidence type="ECO:0000256" key="5">
    <source>
        <dbReference type="ARBA" id="ARBA00038749"/>
    </source>
</evidence>
<feature type="repeat" description="WD" evidence="7">
    <location>
        <begin position="132"/>
        <end position="165"/>
    </location>
</feature>
<keyword evidence="1 7" id="KW-0853">WD repeat</keyword>
<accession>A0AAN7Z835</accession>
<gene>
    <name evidence="9" type="ORF">RRF57_009781</name>
</gene>
<dbReference type="EMBL" id="JAWHQM010000038">
    <property type="protein sequence ID" value="KAK5634067.1"/>
    <property type="molecule type" value="Genomic_DNA"/>
</dbReference>
<evidence type="ECO:0000256" key="8">
    <source>
        <dbReference type="SAM" id="MobiDB-lite"/>
    </source>
</evidence>
<feature type="repeat" description="WD" evidence="7">
    <location>
        <begin position="568"/>
        <end position="583"/>
    </location>
</feature>
<dbReference type="PROSITE" id="PS50082">
    <property type="entry name" value="WD_REPEATS_2"/>
    <property type="match status" value="2"/>
</dbReference>
<dbReference type="SMART" id="SM00320">
    <property type="entry name" value="WD40"/>
    <property type="match status" value="5"/>
</dbReference>
<dbReference type="PROSITE" id="PS00678">
    <property type="entry name" value="WD_REPEATS_1"/>
    <property type="match status" value="2"/>
</dbReference>
<dbReference type="InterPro" id="IPR019775">
    <property type="entry name" value="WD40_repeat_CS"/>
</dbReference>
<evidence type="ECO:0000256" key="4">
    <source>
        <dbReference type="ARBA" id="ARBA00037931"/>
    </source>
</evidence>
<dbReference type="PANTHER" id="PTHR19854">
    <property type="entry name" value="TRANSDUCIN BETA-LIKE 3"/>
    <property type="match status" value="1"/>
</dbReference>